<dbReference type="EMBL" id="JAGTXB010000005">
    <property type="protein sequence ID" value="MBS0028322.1"/>
    <property type="molecule type" value="Genomic_DNA"/>
</dbReference>
<organism evidence="2 3">
    <name type="scientific">Chitinophaga hostae</name>
    <dbReference type="NCBI Taxonomy" id="2831022"/>
    <lineage>
        <taxon>Bacteria</taxon>
        <taxon>Pseudomonadati</taxon>
        <taxon>Bacteroidota</taxon>
        <taxon>Chitinophagia</taxon>
        <taxon>Chitinophagales</taxon>
        <taxon>Chitinophagaceae</taxon>
        <taxon>Chitinophaga</taxon>
    </lineage>
</organism>
<keyword evidence="1" id="KW-0732">Signal</keyword>
<dbReference type="RefSeq" id="WP_211973423.1">
    <property type="nucleotide sequence ID" value="NZ_CBFHAM010000007.1"/>
</dbReference>
<evidence type="ECO:0000313" key="2">
    <source>
        <dbReference type="EMBL" id="MBS0028322.1"/>
    </source>
</evidence>
<keyword evidence="3" id="KW-1185">Reference proteome</keyword>
<proteinExistence type="predicted"/>
<reference evidence="2 3" key="1">
    <citation type="submission" date="2021-04" db="EMBL/GenBank/DDBJ databases">
        <title>Chitinophaga sp. nov., isolated from the rhizosphere soil.</title>
        <authorList>
            <person name="He S."/>
        </authorList>
    </citation>
    <scope>NUCLEOTIDE SEQUENCE [LARGE SCALE GENOMIC DNA]</scope>
    <source>
        <strain evidence="2 3">2R12</strain>
    </source>
</reference>
<feature type="signal peptide" evidence="1">
    <location>
        <begin position="1"/>
        <end position="20"/>
    </location>
</feature>
<sequence>MRKITLTLLALFTGAVSLSAQDSLGLAQTTHIANILDNFHGINSYFIATSFRPMDNTVGSPYFYDDWGRLWIDSMENKPVKRSVVYDANLDLEKNTLIIRAGDGKAYSPENRDVQAFHLVKNNVVSHFVSVNMDGRPEFMQRLAAGKYSLVKAAKVKFERANFVDKGVTQTGHNYDEYKKEYTYYLLKDGVPVKVSLKRKSFLAAVGNDPMATAAAKKFLDSNNSAFDEQTAANFVEAINQ</sequence>
<gene>
    <name evidence="2" type="ORF">KE626_13470</name>
</gene>
<name>A0ABS5J175_9BACT</name>
<protein>
    <submittedName>
        <fullName evidence="2">Uncharacterized protein</fullName>
    </submittedName>
</protein>
<accession>A0ABS5J175</accession>
<evidence type="ECO:0000256" key="1">
    <source>
        <dbReference type="SAM" id="SignalP"/>
    </source>
</evidence>
<dbReference type="Proteomes" id="UP000676386">
    <property type="component" value="Unassembled WGS sequence"/>
</dbReference>
<comment type="caution">
    <text evidence="2">The sequence shown here is derived from an EMBL/GenBank/DDBJ whole genome shotgun (WGS) entry which is preliminary data.</text>
</comment>
<feature type="chain" id="PRO_5046150266" evidence="1">
    <location>
        <begin position="21"/>
        <end position="241"/>
    </location>
</feature>
<evidence type="ECO:0000313" key="3">
    <source>
        <dbReference type="Proteomes" id="UP000676386"/>
    </source>
</evidence>